<comment type="caution">
    <text evidence="1">The sequence shown here is derived from an EMBL/GenBank/DDBJ whole genome shotgun (WGS) entry which is preliminary data.</text>
</comment>
<reference evidence="1" key="2">
    <citation type="submission" date="2022-01" db="EMBL/GenBank/DDBJ databases">
        <authorList>
            <person name="Yamashiro T."/>
            <person name="Shiraishi A."/>
            <person name="Satake H."/>
            <person name="Nakayama K."/>
        </authorList>
    </citation>
    <scope>NUCLEOTIDE SEQUENCE</scope>
</reference>
<protein>
    <submittedName>
        <fullName evidence="1">Uncharacterized protein</fullName>
    </submittedName>
</protein>
<name>A0ABQ5GWD5_9ASTR</name>
<evidence type="ECO:0000313" key="1">
    <source>
        <dbReference type="EMBL" id="GJT79809.1"/>
    </source>
</evidence>
<dbReference type="EMBL" id="BQNB010018933">
    <property type="protein sequence ID" value="GJT79809.1"/>
    <property type="molecule type" value="Genomic_DNA"/>
</dbReference>
<sequence>SWANFCPLSPDRLFDFPMDELHPAFNFFAPGPLLGYAGNPNNNNGWLEADNYLLGELEAMADEQKVIPAVEEIAEQMVVVTSENFRI</sequence>
<feature type="non-terminal residue" evidence="1">
    <location>
        <position position="1"/>
    </location>
</feature>
<gene>
    <name evidence="1" type="ORF">Tco_1054151</name>
</gene>
<keyword evidence="2" id="KW-1185">Reference proteome</keyword>
<accession>A0ABQ5GWD5</accession>
<dbReference type="Proteomes" id="UP001151760">
    <property type="component" value="Unassembled WGS sequence"/>
</dbReference>
<reference evidence="1" key="1">
    <citation type="journal article" date="2022" name="Int. J. Mol. Sci.">
        <title>Draft Genome of Tanacetum Coccineum: Genomic Comparison of Closely Related Tanacetum-Family Plants.</title>
        <authorList>
            <person name="Yamashiro T."/>
            <person name="Shiraishi A."/>
            <person name="Nakayama K."/>
            <person name="Satake H."/>
        </authorList>
    </citation>
    <scope>NUCLEOTIDE SEQUENCE</scope>
</reference>
<evidence type="ECO:0000313" key="2">
    <source>
        <dbReference type="Proteomes" id="UP001151760"/>
    </source>
</evidence>
<organism evidence="1 2">
    <name type="scientific">Tanacetum coccineum</name>
    <dbReference type="NCBI Taxonomy" id="301880"/>
    <lineage>
        <taxon>Eukaryota</taxon>
        <taxon>Viridiplantae</taxon>
        <taxon>Streptophyta</taxon>
        <taxon>Embryophyta</taxon>
        <taxon>Tracheophyta</taxon>
        <taxon>Spermatophyta</taxon>
        <taxon>Magnoliopsida</taxon>
        <taxon>eudicotyledons</taxon>
        <taxon>Gunneridae</taxon>
        <taxon>Pentapetalae</taxon>
        <taxon>asterids</taxon>
        <taxon>campanulids</taxon>
        <taxon>Asterales</taxon>
        <taxon>Asteraceae</taxon>
        <taxon>Asteroideae</taxon>
        <taxon>Anthemideae</taxon>
        <taxon>Anthemidinae</taxon>
        <taxon>Tanacetum</taxon>
    </lineage>
</organism>
<proteinExistence type="predicted"/>